<proteinExistence type="predicted"/>
<comment type="caution">
    <text evidence="2">The sequence shown here is derived from an EMBL/GenBank/DDBJ whole genome shotgun (WGS) entry which is preliminary data.</text>
</comment>
<accession>A0AAD6VZZ7</accession>
<reference evidence="2" key="1">
    <citation type="journal article" date="2023" name="Mol. Ecol. Resour.">
        <title>Chromosome-level genome assembly of a triploid poplar Populus alba 'Berolinensis'.</title>
        <authorList>
            <person name="Chen S."/>
            <person name="Yu Y."/>
            <person name="Wang X."/>
            <person name="Wang S."/>
            <person name="Zhang T."/>
            <person name="Zhou Y."/>
            <person name="He R."/>
            <person name="Meng N."/>
            <person name="Wang Y."/>
            <person name="Liu W."/>
            <person name="Liu Z."/>
            <person name="Liu J."/>
            <person name="Guo Q."/>
            <person name="Huang H."/>
            <person name="Sederoff R.R."/>
            <person name="Wang G."/>
            <person name="Qu G."/>
            <person name="Chen S."/>
        </authorList>
    </citation>
    <scope>NUCLEOTIDE SEQUENCE</scope>
    <source>
        <strain evidence="2">SC-2020</strain>
    </source>
</reference>
<protein>
    <submittedName>
        <fullName evidence="2">Uncharacterized protein</fullName>
    </submittedName>
</protein>
<evidence type="ECO:0000313" key="3">
    <source>
        <dbReference type="Proteomes" id="UP001164929"/>
    </source>
</evidence>
<evidence type="ECO:0000256" key="1">
    <source>
        <dbReference type="SAM" id="MobiDB-lite"/>
    </source>
</evidence>
<feature type="compositionally biased region" description="Basic and acidic residues" evidence="1">
    <location>
        <begin position="19"/>
        <end position="30"/>
    </location>
</feature>
<dbReference type="Proteomes" id="UP001164929">
    <property type="component" value="Chromosome 6"/>
</dbReference>
<keyword evidence="3" id="KW-1185">Reference proteome</keyword>
<evidence type="ECO:0000313" key="2">
    <source>
        <dbReference type="EMBL" id="KAJ6993601.1"/>
    </source>
</evidence>
<feature type="region of interest" description="Disordered" evidence="1">
    <location>
        <begin position="1"/>
        <end position="33"/>
    </location>
</feature>
<name>A0AAD6VZZ7_9ROSI</name>
<organism evidence="2 3">
    <name type="scientific">Populus alba x Populus x berolinensis</name>
    <dbReference type="NCBI Taxonomy" id="444605"/>
    <lineage>
        <taxon>Eukaryota</taxon>
        <taxon>Viridiplantae</taxon>
        <taxon>Streptophyta</taxon>
        <taxon>Embryophyta</taxon>
        <taxon>Tracheophyta</taxon>
        <taxon>Spermatophyta</taxon>
        <taxon>Magnoliopsida</taxon>
        <taxon>eudicotyledons</taxon>
        <taxon>Gunneridae</taxon>
        <taxon>Pentapetalae</taxon>
        <taxon>rosids</taxon>
        <taxon>fabids</taxon>
        <taxon>Malpighiales</taxon>
        <taxon>Salicaceae</taxon>
        <taxon>Saliceae</taxon>
        <taxon>Populus</taxon>
    </lineage>
</organism>
<dbReference type="EMBL" id="JAQIZT010000006">
    <property type="protein sequence ID" value="KAJ6993601.1"/>
    <property type="molecule type" value="Genomic_DNA"/>
</dbReference>
<dbReference type="AlphaFoldDB" id="A0AAD6VZZ7"/>
<gene>
    <name evidence="2" type="ORF">NC653_016669</name>
</gene>
<sequence>MMKLTANRSHSKRTGLTGKETEQEPADEHRKHWKRHRTAALYLGLEISDVSLLAAYDTVTFINFRHGTPGRRKHILSLIGMEKRA</sequence>